<accession>A0A8M1FVA5</accession>
<sequence>MEPRIGGFADADTTTQSLPALLSHGQPHRSLELLGCTSFQLFVDKVPKTAANSHALRPGEEGFGSCFPRRIRGFLCQGSDVTHHEDTRGKSIQREKFDDENFILKHTGPGIWSMANAGPHTNGAQFVICAAKPEGLEGEPVVFGKVKEDTETMERFGSGNGKTS</sequence>
<dbReference type="GO" id="GO:0016018">
    <property type="term" value="F:cyclosporin A binding"/>
    <property type="evidence" value="ECO:0007669"/>
    <property type="project" value="TreeGrafter"/>
</dbReference>
<comment type="similarity">
    <text evidence="1">Belongs to the cyclophilin-type PPIase family.</text>
</comment>
<dbReference type="PANTHER" id="PTHR11071:SF572">
    <property type="entry name" value="PEPTIDYL-PROLYL CIS-TRANS ISOMERASE"/>
    <property type="match status" value="1"/>
</dbReference>
<dbReference type="Proteomes" id="UP000261680">
    <property type="component" value="Unplaced"/>
</dbReference>
<protein>
    <recommendedName>
        <fullName evidence="1">Peptidyl-prolyl cis-trans isomerase</fullName>
        <shortName evidence="1">PPIase</shortName>
        <ecNumber evidence="1">5.2.1.8</ecNumber>
    </recommendedName>
</protein>
<dbReference type="GO" id="GO:0006457">
    <property type="term" value="P:protein folding"/>
    <property type="evidence" value="ECO:0007669"/>
    <property type="project" value="TreeGrafter"/>
</dbReference>
<gene>
    <name evidence="4" type="primary">LOC103670441</name>
</gene>
<dbReference type="KEGG" id="umr:103670441"/>
<dbReference type="OrthoDB" id="10341302at2759"/>
<dbReference type="InterPro" id="IPR002130">
    <property type="entry name" value="Cyclophilin-type_PPIase_dom"/>
</dbReference>
<dbReference type="GO" id="GO:0003755">
    <property type="term" value="F:peptidyl-prolyl cis-trans isomerase activity"/>
    <property type="evidence" value="ECO:0007669"/>
    <property type="project" value="UniProtKB-UniRule"/>
</dbReference>
<keyword evidence="1" id="KW-0413">Isomerase</keyword>
<comment type="function">
    <text evidence="1">PPIases accelerate the folding of proteins. It catalyzes the cis-trans isomerization of proline imidic peptide bonds in oligopeptides.</text>
</comment>
<organism evidence="3 4">
    <name type="scientific">Ursus maritimus</name>
    <name type="common">Polar bear</name>
    <name type="synonym">Thalarctos maritimus</name>
    <dbReference type="NCBI Taxonomy" id="29073"/>
    <lineage>
        <taxon>Eukaryota</taxon>
        <taxon>Metazoa</taxon>
        <taxon>Chordata</taxon>
        <taxon>Craniata</taxon>
        <taxon>Vertebrata</taxon>
        <taxon>Euteleostomi</taxon>
        <taxon>Mammalia</taxon>
        <taxon>Eutheria</taxon>
        <taxon>Laurasiatheria</taxon>
        <taxon>Carnivora</taxon>
        <taxon>Caniformia</taxon>
        <taxon>Ursidae</taxon>
        <taxon>Ursus</taxon>
    </lineage>
</organism>
<proteinExistence type="inferred from homology"/>
<dbReference type="Pfam" id="PF00160">
    <property type="entry name" value="Pro_isomerase"/>
    <property type="match status" value="1"/>
</dbReference>
<dbReference type="PROSITE" id="PS50072">
    <property type="entry name" value="CSA_PPIASE_2"/>
    <property type="match status" value="1"/>
</dbReference>
<dbReference type="PRINTS" id="PR00153">
    <property type="entry name" value="CSAPPISMRASE"/>
</dbReference>
<feature type="domain" description="PPIase cyclophilin-type" evidence="2">
    <location>
        <begin position="34"/>
        <end position="164"/>
    </location>
</feature>
<dbReference type="GeneID" id="103670441"/>
<reference evidence="4" key="1">
    <citation type="submission" date="2025-08" db="UniProtKB">
        <authorList>
            <consortium name="RefSeq"/>
        </authorList>
    </citation>
    <scope>IDENTIFICATION</scope>
    <source>
        <tissue evidence="4">Whole blood</tissue>
    </source>
</reference>
<dbReference type="EC" id="5.2.1.8" evidence="1"/>
<keyword evidence="1" id="KW-0697">Rotamase</keyword>
<dbReference type="AlphaFoldDB" id="A0A8M1FVA5"/>
<keyword evidence="3" id="KW-1185">Reference proteome</keyword>
<dbReference type="GO" id="GO:0005737">
    <property type="term" value="C:cytoplasm"/>
    <property type="evidence" value="ECO:0007669"/>
    <property type="project" value="TreeGrafter"/>
</dbReference>
<dbReference type="InterPro" id="IPR029000">
    <property type="entry name" value="Cyclophilin-like_dom_sf"/>
</dbReference>
<evidence type="ECO:0000259" key="2">
    <source>
        <dbReference type="PROSITE" id="PS50072"/>
    </source>
</evidence>
<dbReference type="PANTHER" id="PTHR11071">
    <property type="entry name" value="PEPTIDYL-PROLYL CIS-TRANS ISOMERASE"/>
    <property type="match status" value="1"/>
</dbReference>
<name>A0A8M1FVA5_URSMA</name>
<evidence type="ECO:0000313" key="3">
    <source>
        <dbReference type="Proteomes" id="UP000261680"/>
    </source>
</evidence>
<dbReference type="SUPFAM" id="SSF50891">
    <property type="entry name" value="Cyclophilin-like"/>
    <property type="match status" value="1"/>
</dbReference>
<evidence type="ECO:0000256" key="1">
    <source>
        <dbReference type="RuleBase" id="RU363019"/>
    </source>
</evidence>
<evidence type="ECO:0000313" key="4">
    <source>
        <dbReference type="RefSeq" id="XP_040487283.1"/>
    </source>
</evidence>
<comment type="catalytic activity">
    <reaction evidence="1">
        <text>[protein]-peptidylproline (omega=180) = [protein]-peptidylproline (omega=0)</text>
        <dbReference type="Rhea" id="RHEA:16237"/>
        <dbReference type="Rhea" id="RHEA-COMP:10747"/>
        <dbReference type="Rhea" id="RHEA-COMP:10748"/>
        <dbReference type="ChEBI" id="CHEBI:83833"/>
        <dbReference type="ChEBI" id="CHEBI:83834"/>
        <dbReference type="EC" id="5.2.1.8"/>
    </reaction>
</comment>
<dbReference type="RefSeq" id="XP_040487283.1">
    <property type="nucleotide sequence ID" value="XM_040631349.1"/>
</dbReference>
<dbReference type="Gene3D" id="2.40.100.10">
    <property type="entry name" value="Cyclophilin-like"/>
    <property type="match status" value="1"/>
</dbReference>